<dbReference type="EMBL" id="KV784355">
    <property type="protein sequence ID" value="OEU19286.1"/>
    <property type="molecule type" value="Genomic_DNA"/>
</dbReference>
<keyword evidence="3 9" id="KW-0109">Calcium transport</keyword>
<dbReference type="InterPro" id="IPR044880">
    <property type="entry name" value="NCX_ion-bd_dom_sf"/>
</dbReference>
<evidence type="ECO:0000256" key="2">
    <source>
        <dbReference type="ARBA" id="ARBA00022448"/>
    </source>
</evidence>
<feature type="transmembrane region" description="Helical" evidence="9">
    <location>
        <begin position="328"/>
        <end position="348"/>
    </location>
</feature>
<accession>A0A1E7FMC0</accession>
<dbReference type="PANTHER" id="PTHR31503">
    <property type="entry name" value="VACUOLAR CALCIUM ION TRANSPORTER"/>
    <property type="match status" value="1"/>
</dbReference>
<dbReference type="InterPro" id="IPR004713">
    <property type="entry name" value="CaH_exchang"/>
</dbReference>
<dbReference type="KEGG" id="fcy:FRACYDRAFT_181490"/>
<sequence>MDITKDLYHSSGLVINNKLNWLLIMGPIALLGDATGLLGETACFAFSGIALIPCAERLSFVTEQVAEHTNGTIGALLNATFGNAPELLIASAALRKGFYRVVQLAMLGSMLTNLLFVFGVSCLIGGLRWQVQELRITSGNVSVGMLLLSVAGSLLPATLILGGQLKKSSSSSSSDKLQFCRVNAFVMIFMYGCYLIFQLGTHKEEFDEDENVVQTANHTQLHLSPHFTSLGILWLFIITCGVSAMSDILVDTIDGFAIRLRISEVFTSMVIVPFFSNVAEQVSAILFAYRNEMDLAVGVTVGSAIQVASFVLPGCVIMGWLFDRSMTLYFHAYETVSLFLAVIVVAAVLQGGTTNWLVGATCISVYVMIAS</sequence>
<feature type="non-terminal residue" evidence="11">
    <location>
        <position position="371"/>
    </location>
</feature>
<keyword evidence="6 9" id="KW-1133">Transmembrane helix</keyword>
<keyword evidence="8 9" id="KW-0472">Membrane</keyword>
<dbReference type="NCBIfam" id="TIGR00378">
    <property type="entry name" value="cax"/>
    <property type="match status" value="1"/>
</dbReference>
<evidence type="ECO:0000313" key="12">
    <source>
        <dbReference type="Proteomes" id="UP000095751"/>
    </source>
</evidence>
<dbReference type="PANTHER" id="PTHR31503:SF22">
    <property type="entry name" value="VACUOLAR CALCIUM ION TRANSPORTER"/>
    <property type="match status" value="1"/>
</dbReference>
<comment type="subcellular location">
    <subcellularLocation>
        <location evidence="1">Endomembrane system</location>
        <topology evidence="1">Multi-pass membrane protein</topology>
    </subcellularLocation>
</comment>
<keyword evidence="12" id="KW-1185">Reference proteome</keyword>
<evidence type="ECO:0000256" key="5">
    <source>
        <dbReference type="ARBA" id="ARBA00022837"/>
    </source>
</evidence>
<reference evidence="11 12" key="1">
    <citation type="submission" date="2016-09" db="EMBL/GenBank/DDBJ databases">
        <title>Extensive genetic diversity and differential bi-allelic expression allows diatom success in the polar Southern Ocean.</title>
        <authorList>
            <consortium name="DOE Joint Genome Institute"/>
            <person name="Mock T."/>
            <person name="Otillar R.P."/>
            <person name="Strauss J."/>
            <person name="Dupont C."/>
            <person name="Frickenhaus S."/>
            <person name="Maumus F."/>
            <person name="Mcmullan M."/>
            <person name="Sanges R."/>
            <person name="Schmutz J."/>
            <person name="Toseland A."/>
            <person name="Valas R."/>
            <person name="Veluchamy A."/>
            <person name="Ward B.J."/>
            <person name="Allen A."/>
            <person name="Barry K."/>
            <person name="Falciatore A."/>
            <person name="Ferrante M."/>
            <person name="Fortunato A.E."/>
            <person name="Gloeckner G."/>
            <person name="Gruber A."/>
            <person name="Hipkin R."/>
            <person name="Janech M."/>
            <person name="Kroth P."/>
            <person name="Leese F."/>
            <person name="Lindquist E."/>
            <person name="Lyon B.R."/>
            <person name="Martin J."/>
            <person name="Mayer C."/>
            <person name="Parker M."/>
            <person name="Quesneville H."/>
            <person name="Raymond J."/>
            <person name="Uhlig C."/>
            <person name="Valentin K.U."/>
            <person name="Worden A.Z."/>
            <person name="Armbrust E.V."/>
            <person name="Bowler C."/>
            <person name="Green B."/>
            <person name="Moulton V."/>
            <person name="Van Oosterhout C."/>
            <person name="Grigoriev I."/>
        </authorList>
    </citation>
    <scope>NUCLEOTIDE SEQUENCE [LARGE SCALE GENOMIC DNA]</scope>
    <source>
        <strain evidence="11 12">CCMP1102</strain>
    </source>
</reference>
<gene>
    <name evidence="11" type="ORF">FRACYDRAFT_181490</name>
</gene>
<feature type="domain" description="Sodium/calcium exchanger membrane region" evidence="10">
    <location>
        <begin position="41"/>
        <end position="199"/>
    </location>
</feature>
<dbReference type="Pfam" id="PF01699">
    <property type="entry name" value="Na_Ca_ex"/>
    <property type="match status" value="2"/>
</dbReference>
<organism evidence="11 12">
    <name type="scientific">Fragilariopsis cylindrus CCMP1102</name>
    <dbReference type="NCBI Taxonomy" id="635003"/>
    <lineage>
        <taxon>Eukaryota</taxon>
        <taxon>Sar</taxon>
        <taxon>Stramenopiles</taxon>
        <taxon>Ochrophyta</taxon>
        <taxon>Bacillariophyta</taxon>
        <taxon>Bacillariophyceae</taxon>
        <taxon>Bacillariophycidae</taxon>
        <taxon>Bacillariales</taxon>
        <taxon>Bacillariaceae</taxon>
        <taxon>Fragilariopsis</taxon>
    </lineage>
</organism>
<dbReference type="Proteomes" id="UP000095751">
    <property type="component" value="Unassembled WGS sequence"/>
</dbReference>
<dbReference type="InterPro" id="IPR004798">
    <property type="entry name" value="CAX-like"/>
</dbReference>
<feature type="transmembrane region" description="Helical" evidence="9">
    <location>
        <begin position="104"/>
        <end position="129"/>
    </location>
</feature>
<dbReference type="GO" id="GO:0015369">
    <property type="term" value="F:calcium:proton antiporter activity"/>
    <property type="evidence" value="ECO:0007669"/>
    <property type="project" value="UniProtKB-UniRule"/>
</dbReference>
<evidence type="ECO:0000256" key="6">
    <source>
        <dbReference type="ARBA" id="ARBA00022989"/>
    </source>
</evidence>
<keyword evidence="5 9" id="KW-0106">Calcium</keyword>
<feature type="domain" description="Sodium/calcium exchanger membrane region" evidence="10">
    <location>
        <begin position="231"/>
        <end position="369"/>
    </location>
</feature>
<evidence type="ECO:0000259" key="10">
    <source>
        <dbReference type="Pfam" id="PF01699"/>
    </source>
</evidence>
<evidence type="ECO:0000256" key="1">
    <source>
        <dbReference type="ARBA" id="ARBA00004127"/>
    </source>
</evidence>
<feature type="transmembrane region" description="Helical" evidence="9">
    <location>
        <begin position="265"/>
        <end position="289"/>
    </location>
</feature>
<evidence type="ECO:0000256" key="4">
    <source>
        <dbReference type="ARBA" id="ARBA00022692"/>
    </source>
</evidence>
<feature type="transmembrane region" description="Helical" evidence="9">
    <location>
        <begin position="141"/>
        <end position="161"/>
    </location>
</feature>
<protein>
    <submittedName>
        <fullName evidence="11">Na_Ca_ex-domain-containing protein</fullName>
    </submittedName>
</protein>
<keyword evidence="9" id="KW-0050">Antiport</keyword>
<comment type="similarity">
    <text evidence="9">Belongs to the Ca(2+):cation antiporter (CaCA) (TC 2.A.19) family.</text>
</comment>
<dbReference type="AlphaFoldDB" id="A0A1E7FMC0"/>
<evidence type="ECO:0000256" key="3">
    <source>
        <dbReference type="ARBA" id="ARBA00022568"/>
    </source>
</evidence>
<dbReference type="Gene3D" id="1.20.1420.30">
    <property type="entry name" value="NCX, central ion-binding region"/>
    <property type="match status" value="1"/>
</dbReference>
<dbReference type="GO" id="GO:0005774">
    <property type="term" value="C:vacuolar membrane"/>
    <property type="evidence" value="ECO:0007669"/>
    <property type="project" value="UniProtKB-ARBA"/>
</dbReference>
<dbReference type="OrthoDB" id="1699231at2759"/>
<evidence type="ECO:0000256" key="8">
    <source>
        <dbReference type="ARBA" id="ARBA00023136"/>
    </source>
</evidence>
<feature type="transmembrane region" description="Helical" evidence="9">
    <location>
        <begin position="295"/>
        <end position="321"/>
    </location>
</feature>
<comment type="caution">
    <text evidence="9">Lacks conserved residue(s) required for the propagation of feature annotation.</text>
</comment>
<keyword evidence="7 9" id="KW-0406">Ion transport</keyword>
<feature type="transmembrane region" description="Helical" evidence="9">
    <location>
        <begin position="182"/>
        <end position="200"/>
    </location>
</feature>
<evidence type="ECO:0000256" key="7">
    <source>
        <dbReference type="ARBA" id="ARBA00023065"/>
    </source>
</evidence>
<proteinExistence type="inferred from homology"/>
<evidence type="ECO:0000313" key="11">
    <source>
        <dbReference type="EMBL" id="OEU19286.1"/>
    </source>
</evidence>
<name>A0A1E7FMC0_9STRA</name>
<dbReference type="InParanoid" id="A0A1E7FMC0"/>
<dbReference type="InterPro" id="IPR004837">
    <property type="entry name" value="NaCa_Exmemb"/>
</dbReference>
<dbReference type="GO" id="GO:0006874">
    <property type="term" value="P:intracellular calcium ion homeostasis"/>
    <property type="evidence" value="ECO:0007669"/>
    <property type="project" value="TreeGrafter"/>
</dbReference>
<keyword evidence="2 9" id="KW-0813">Transport</keyword>
<feature type="transmembrane region" description="Helical" evidence="9">
    <location>
        <begin position="232"/>
        <end position="253"/>
    </location>
</feature>
<dbReference type="GO" id="GO:0012505">
    <property type="term" value="C:endomembrane system"/>
    <property type="evidence" value="ECO:0007669"/>
    <property type="project" value="UniProtKB-SubCell"/>
</dbReference>
<evidence type="ECO:0000256" key="9">
    <source>
        <dbReference type="RuleBase" id="RU365028"/>
    </source>
</evidence>
<keyword evidence="4 9" id="KW-0812">Transmembrane</keyword>